<dbReference type="Pfam" id="PF00108">
    <property type="entry name" value="Thiolase_N"/>
    <property type="match status" value="1"/>
</dbReference>
<evidence type="ECO:0000256" key="4">
    <source>
        <dbReference type="RuleBase" id="RU003557"/>
    </source>
</evidence>
<accession>A0ABY1PCA3</accession>
<comment type="similarity">
    <text evidence="1 4">Belongs to the thiolase-like superfamily. Thiolase family.</text>
</comment>
<feature type="domain" description="Thiolase C-terminal" evidence="6">
    <location>
        <begin position="260"/>
        <end position="382"/>
    </location>
</feature>
<dbReference type="EMBL" id="FXTT01000004">
    <property type="protein sequence ID" value="SMP31287.1"/>
    <property type="molecule type" value="Genomic_DNA"/>
</dbReference>
<keyword evidence="8" id="KW-1185">Reference proteome</keyword>
<evidence type="ECO:0000256" key="1">
    <source>
        <dbReference type="ARBA" id="ARBA00010982"/>
    </source>
</evidence>
<dbReference type="InterPro" id="IPR020617">
    <property type="entry name" value="Thiolase_C"/>
</dbReference>
<dbReference type="PANTHER" id="PTHR18919:SF107">
    <property type="entry name" value="ACETYL-COA ACETYLTRANSFERASE, CYTOSOLIC"/>
    <property type="match status" value="1"/>
</dbReference>
<proteinExistence type="inferred from homology"/>
<protein>
    <submittedName>
        <fullName evidence="7">Acetyl-CoA C-acetyltransferase</fullName>
    </submittedName>
</protein>
<dbReference type="InterPro" id="IPR016039">
    <property type="entry name" value="Thiolase-like"/>
</dbReference>
<name>A0ABY1PCA3_9HYPH</name>
<evidence type="ECO:0000313" key="8">
    <source>
        <dbReference type="Proteomes" id="UP001157914"/>
    </source>
</evidence>
<dbReference type="Pfam" id="PF02803">
    <property type="entry name" value="Thiolase_C"/>
    <property type="match status" value="1"/>
</dbReference>
<dbReference type="Gene3D" id="3.40.47.10">
    <property type="match status" value="2"/>
</dbReference>
<gene>
    <name evidence="7" type="ORF">SAMN06265374_3419</name>
</gene>
<feature type="domain" description="Thiolase N-terminal" evidence="5">
    <location>
        <begin position="6"/>
        <end position="249"/>
    </location>
</feature>
<keyword evidence="2 4" id="KW-0808">Transferase</keyword>
<evidence type="ECO:0000259" key="5">
    <source>
        <dbReference type="Pfam" id="PF00108"/>
    </source>
</evidence>
<dbReference type="PROSITE" id="PS00737">
    <property type="entry name" value="THIOLASE_2"/>
    <property type="match status" value="1"/>
</dbReference>
<dbReference type="Proteomes" id="UP001157914">
    <property type="component" value="Unassembled WGS sequence"/>
</dbReference>
<evidence type="ECO:0000313" key="7">
    <source>
        <dbReference type="EMBL" id="SMP31287.1"/>
    </source>
</evidence>
<sequence length="386" mass="39281">MAQSAVIVAARRTAVVPRNGAFAAYQADELAAPVLSQLVIDAGLSPNDIDQVILGNALYGGGNPARLAALRAGLPQSAPAMTIDTQCCSGLDAIVMAVRLVESGAATAVLAGGAESYSRSAIRYQRPISPECPPVPYERPPFAPPPFSDPDLAEAAAQFGKAHKIDRGAQAAFAVRSHEKAAAADWDEAAIIVPIGEQAVPRDPFSRRLSLRAALRAPVFAGTPGYGVSAATAACSADCAAAVLVMAEERALALGLGFSRVVAARSGAGDPANPTMAPVPLVQQMLREANLETKDLSAIELMEAFASQVLASSTALGVPEDRLNKLGGALARGHPIGASGAVLAVHLDAILKAETKPVGTPTATGLAAIPAAGGLASAIFLQRGRL</sequence>
<dbReference type="CDD" id="cd00751">
    <property type="entry name" value="thiolase"/>
    <property type="match status" value="1"/>
</dbReference>
<evidence type="ECO:0000259" key="6">
    <source>
        <dbReference type="Pfam" id="PF02803"/>
    </source>
</evidence>
<keyword evidence="3 4" id="KW-0012">Acyltransferase</keyword>
<comment type="caution">
    <text evidence="7">The sequence shown here is derived from an EMBL/GenBank/DDBJ whole genome shotgun (WGS) entry which is preliminary data.</text>
</comment>
<dbReference type="InterPro" id="IPR002155">
    <property type="entry name" value="Thiolase"/>
</dbReference>
<dbReference type="RefSeq" id="WP_155189678.1">
    <property type="nucleotide sequence ID" value="NZ_BAAAEA010000004.1"/>
</dbReference>
<evidence type="ECO:0000256" key="2">
    <source>
        <dbReference type="ARBA" id="ARBA00022679"/>
    </source>
</evidence>
<organism evidence="7 8">
    <name type="scientific">Roseibium denhamense</name>
    <dbReference type="NCBI Taxonomy" id="76305"/>
    <lineage>
        <taxon>Bacteria</taxon>
        <taxon>Pseudomonadati</taxon>
        <taxon>Pseudomonadota</taxon>
        <taxon>Alphaproteobacteria</taxon>
        <taxon>Hyphomicrobiales</taxon>
        <taxon>Stappiaceae</taxon>
        <taxon>Roseibium</taxon>
    </lineage>
</organism>
<dbReference type="PANTHER" id="PTHR18919">
    <property type="entry name" value="ACETYL-COA C-ACYLTRANSFERASE"/>
    <property type="match status" value="1"/>
</dbReference>
<dbReference type="PIRSF" id="PIRSF000429">
    <property type="entry name" value="Ac-CoA_Ac_transf"/>
    <property type="match status" value="1"/>
</dbReference>
<reference evidence="7 8" key="1">
    <citation type="submission" date="2017-05" db="EMBL/GenBank/DDBJ databases">
        <authorList>
            <person name="Varghese N."/>
            <person name="Submissions S."/>
        </authorList>
    </citation>
    <scope>NUCLEOTIDE SEQUENCE [LARGE SCALE GENOMIC DNA]</scope>
    <source>
        <strain evidence="7 8">DSM 15949</strain>
    </source>
</reference>
<dbReference type="InterPro" id="IPR020616">
    <property type="entry name" value="Thiolase_N"/>
</dbReference>
<dbReference type="NCBIfam" id="TIGR01930">
    <property type="entry name" value="AcCoA-C-Actrans"/>
    <property type="match status" value="1"/>
</dbReference>
<dbReference type="SUPFAM" id="SSF53901">
    <property type="entry name" value="Thiolase-like"/>
    <property type="match status" value="1"/>
</dbReference>
<evidence type="ECO:0000256" key="3">
    <source>
        <dbReference type="ARBA" id="ARBA00023315"/>
    </source>
</evidence>
<dbReference type="InterPro" id="IPR020613">
    <property type="entry name" value="Thiolase_CS"/>
</dbReference>